<dbReference type="PANTHER" id="PTHR45086">
    <property type="entry name" value="WD REPEAT-CONTAINING PROTEIN PCN"/>
    <property type="match status" value="1"/>
</dbReference>
<evidence type="ECO:0000313" key="2">
    <source>
        <dbReference type="EMBL" id="WIA12120.1"/>
    </source>
</evidence>
<keyword evidence="1" id="KW-0853">WD repeat</keyword>
<dbReference type="InterPro" id="IPR036322">
    <property type="entry name" value="WD40_repeat_dom_sf"/>
</dbReference>
<dbReference type="InterPro" id="IPR015943">
    <property type="entry name" value="WD40/YVTN_repeat-like_dom_sf"/>
</dbReference>
<gene>
    <name evidence="2" type="ORF">OEZ85_012193</name>
</gene>
<reference evidence="2 3" key="1">
    <citation type="submission" date="2023-05" db="EMBL/GenBank/DDBJ databases">
        <title>A 100% complete, gapless, phased diploid assembly of the Scenedesmus obliquus UTEX 3031 genome.</title>
        <authorList>
            <person name="Biondi T.C."/>
            <person name="Hanschen E.R."/>
            <person name="Kwon T."/>
            <person name="Eng W."/>
            <person name="Kruse C.P.S."/>
            <person name="Koehler S.I."/>
            <person name="Kunde Y."/>
            <person name="Gleasner C.D."/>
            <person name="You Mak K.T."/>
            <person name="Polle J."/>
            <person name="Hovde B.T."/>
            <person name="Starkenburg S.R."/>
        </authorList>
    </citation>
    <scope>NUCLEOTIDE SEQUENCE [LARGE SCALE GENOMIC DNA]</scope>
    <source>
        <strain evidence="2 3">DOE0152z</strain>
    </source>
</reference>
<dbReference type="PROSITE" id="PS50294">
    <property type="entry name" value="WD_REPEATS_REGION"/>
    <property type="match status" value="1"/>
</dbReference>
<dbReference type="Gene3D" id="2.130.10.10">
    <property type="entry name" value="YVTN repeat-like/Quinoprotein amine dehydrogenase"/>
    <property type="match status" value="3"/>
</dbReference>
<dbReference type="InterPro" id="IPR044622">
    <property type="entry name" value="PCN"/>
</dbReference>
<evidence type="ECO:0000313" key="3">
    <source>
        <dbReference type="Proteomes" id="UP001244341"/>
    </source>
</evidence>
<dbReference type="Proteomes" id="UP001244341">
    <property type="component" value="Chromosome 3b"/>
</dbReference>
<dbReference type="InterPro" id="IPR001680">
    <property type="entry name" value="WD40_rpt"/>
</dbReference>
<dbReference type="SUPFAM" id="SSF50978">
    <property type="entry name" value="WD40 repeat-like"/>
    <property type="match status" value="1"/>
</dbReference>
<feature type="repeat" description="WD" evidence="1">
    <location>
        <begin position="169"/>
        <end position="210"/>
    </location>
</feature>
<evidence type="ECO:0000256" key="1">
    <source>
        <dbReference type="PROSITE-ProRule" id="PRU00221"/>
    </source>
</evidence>
<keyword evidence="3" id="KW-1185">Reference proteome</keyword>
<evidence type="ECO:0008006" key="4">
    <source>
        <dbReference type="Google" id="ProtNLM"/>
    </source>
</evidence>
<dbReference type="SUPFAM" id="SSF69322">
    <property type="entry name" value="Tricorn protease domain 2"/>
    <property type="match status" value="1"/>
</dbReference>
<accession>A0ABY8TSQ9</accession>
<dbReference type="Pfam" id="PF00400">
    <property type="entry name" value="WD40"/>
    <property type="match status" value="2"/>
</dbReference>
<proteinExistence type="predicted"/>
<dbReference type="PANTHER" id="PTHR45086:SF1">
    <property type="entry name" value="WD REPEAT-CONTAINING PROTEIN PCN"/>
    <property type="match status" value="1"/>
</dbReference>
<dbReference type="EMBL" id="CP126210">
    <property type="protein sequence ID" value="WIA12120.1"/>
    <property type="molecule type" value="Genomic_DNA"/>
</dbReference>
<dbReference type="SMART" id="SM00320">
    <property type="entry name" value="WD40"/>
    <property type="match status" value="7"/>
</dbReference>
<organism evidence="2 3">
    <name type="scientific">Tetradesmus obliquus</name>
    <name type="common">Green alga</name>
    <name type="synonym">Acutodesmus obliquus</name>
    <dbReference type="NCBI Taxonomy" id="3088"/>
    <lineage>
        <taxon>Eukaryota</taxon>
        <taxon>Viridiplantae</taxon>
        <taxon>Chlorophyta</taxon>
        <taxon>core chlorophytes</taxon>
        <taxon>Chlorophyceae</taxon>
        <taxon>CS clade</taxon>
        <taxon>Sphaeropleales</taxon>
        <taxon>Scenedesmaceae</taxon>
        <taxon>Tetradesmus</taxon>
    </lineage>
</organism>
<protein>
    <recommendedName>
        <fullName evidence="4">Anaphase-promoting complex subunit 4 WD40 domain-containing protein</fullName>
    </recommendedName>
</protein>
<sequence>MKRPREAAADVPDADGLTVLHRVRASSKLVPWHVAAVTCIAACPDGSVFAAGYDDGKVEVFDGALFNCLARIPGSDGSEISSIAWARAPRDAHWRLFASTLDGSLLELSCQQLQPIAATDSFGGAIWCMRPAPAAAGVVTQLAAACGDGSVKLFAVHGAVAGAEYVKSLPRVEGNVLALAWHPDGRSIVSGGSDGCIHCWDVQRGTERQRITVGTSSAVPPCVWSLTVLRDGTIVSGDGDGAVQFWDGRFGTLLARHQQFAADVLALAASPDGASVWASGVDPRVALFHLVPDKATGAPHWVFLDRKQPHTHDVRSLTPLLRPDSDPLLLSGGNDGQLVLYSLERFLKEHPTRQSKSPQRPLLQLAAGLAPARLLHVQGRTLSLWQLGRAVRSQALAGGDAAGAAKHFEGDHWDLAALPSQLASITTRSSSHIAAAALSPDGSAVAAADRGRLRLFRLVAAAAAADVTAYSAETGMPTQWTLKNHSALAELLQQLPGSIQGLSFRPTPAEPLSLLVHSAGGLCHIDMAAGLSLHKPDTKQPRTKRNAALSKPEACSELGRNGRLLKLQHSCLLLGHTSASEALLLEKPWAEQLQTLLPPLYRHRYGT</sequence>
<dbReference type="PROSITE" id="PS50082">
    <property type="entry name" value="WD_REPEATS_2"/>
    <property type="match status" value="1"/>
</dbReference>
<name>A0ABY8TSQ9_TETOB</name>